<evidence type="ECO:0000256" key="1">
    <source>
        <dbReference type="ARBA" id="ARBA00007125"/>
    </source>
</evidence>
<dbReference type="EMBL" id="PGTZ01000006">
    <property type="protein sequence ID" value="PJI94734.1"/>
    <property type="molecule type" value="Genomic_DNA"/>
</dbReference>
<dbReference type="InterPro" id="IPR003695">
    <property type="entry name" value="Ppx_GppA_N"/>
</dbReference>
<keyword evidence="5" id="KW-1185">Reference proteome</keyword>
<comment type="caution">
    <text evidence="4">The sequence shown here is derived from an EMBL/GenBank/DDBJ whole genome shotgun (WGS) entry which is preliminary data.</text>
</comment>
<dbReference type="AlphaFoldDB" id="A0A2M8WUZ0"/>
<dbReference type="SUPFAM" id="SSF53067">
    <property type="entry name" value="Actin-like ATPase domain"/>
    <property type="match status" value="2"/>
</dbReference>
<accession>A0A2M8WUZ0</accession>
<evidence type="ECO:0000259" key="3">
    <source>
        <dbReference type="Pfam" id="PF02541"/>
    </source>
</evidence>
<dbReference type="Proteomes" id="UP000231586">
    <property type="component" value="Unassembled WGS sequence"/>
</dbReference>
<dbReference type="Gene3D" id="3.30.420.40">
    <property type="match status" value="1"/>
</dbReference>
<organism evidence="4 5">
    <name type="scientific">Luteimicrobium subarcticum</name>
    <dbReference type="NCBI Taxonomy" id="620910"/>
    <lineage>
        <taxon>Bacteria</taxon>
        <taxon>Bacillati</taxon>
        <taxon>Actinomycetota</taxon>
        <taxon>Actinomycetes</taxon>
        <taxon>Micrococcales</taxon>
        <taxon>Luteimicrobium</taxon>
    </lineage>
</organism>
<dbReference type="FunFam" id="3.30.420.150:FF:000006">
    <property type="entry name" value="Ppx/GppA family phosphatase"/>
    <property type="match status" value="1"/>
</dbReference>
<dbReference type="Gene3D" id="3.30.420.150">
    <property type="entry name" value="Exopolyphosphatase. Domain 2"/>
    <property type="match status" value="1"/>
</dbReference>
<name>A0A2M8WUZ0_9MICO</name>
<dbReference type="InterPro" id="IPR043129">
    <property type="entry name" value="ATPase_NBD"/>
</dbReference>
<dbReference type="CDD" id="cd24056">
    <property type="entry name" value="ASKHA_NBD_MtPPX1-like"/>
    <property type="match status" value="1"/>
</dbReference>
<gene>
    <name evidence="4" type="ORF">CLV34_0580</name>
</gene>
<reference evidence="4 5" key="1">
    <citation type="submission" date="2017-11" db="EMBL/GenBank/DDBJ databases">
        <title>Genomic Encyclopedia of Archaeal and Bacterial Type Strains, Phase II (KMG-II): From Individual Species to Whole Genera.</title>
        <authorList>
            <person name="Goeker M."/>
        </authorList>
    </citation>
    <scope>NUCLEOTIDE SEQUENCE [LARGE SCALE GENOMIC DNA]</scope>
    <source>
        <strain evidence="4 5">DSM 22413</strain>
    </source>
</reference>
<dbReference type="PANTHER" id="PTHR30005">
    <property type="entry name" value="EXOPOLYPHOSPHATASE"/>
    <property type="match status" value="1"/>
</dbReference>
<evidence type="ECO:0000256" key="2">
    <source>
        <dbReference type="ARBA" id="ARBA00022801"/>
    </source>
</evidence>
<feature type="domain" description="Ppx/GppA phosphatase N-terminal" evidence="3">
    <location>
        <begin position="37"/>
        <end position="312"/>
    </location>
</feature>
<dbReference type="GO" id="GO:0016462">
    <property type="term" value="F:pyrophosphatase activity"/>
    <property type="evidence" value="ECO:0007669"/>
    <property type="project" value="TreeGrafter"/>
</dbReference>
<dbReference type="PANTHER" id="PTHR30005:SF0">
    <property type="entry name" value="RETROGRADE REGULATION PROTEIN 2"/>
    <property type="match status" value="1"/>
</dbReference>
<protein>
    <submittedName>
        <fullName evidence="4">Exopolyphosphatase/guanosine-5'-triphosphate, 3'-diphosphate pyrophosphatase</fullName>
    </submittedName>
</protein>
<dbReference type="Pfam" id="PF02541">
    <property type="entry name" value="Ppx-GppA"/>
    <property type="match status" value="1"/>
</dbReference>
<sequence>MTASVAAMRLGVLDVGSNTVHLLVVDAYRGGPPLPQASHRSTLRLMRFLEPSGAISAAGVDAILTAVGDAAEQAREAGVDELLPFATSAIREAVNGPEVLDLVAERTGVELRVLSGEDEARITYLAVRRWYGWSAGRILLLDIGGGSLEVASGDTDHPELAVSLPLGAGRSTATFLPDDPPTDEQVAALRRHAQEVLAEPVELFTKLPGPAHVVGSSKTIRSLARLAGSATDGVGARDRNVLTRAALDDWLPRIARIPVGARDALPGITADRAYQVVAGGIVLSETMRALRVDELDVSPWALREGLILRYLDDLR</sequence>
<evidence type="ECO:0000313" key="4">
    <source>
        <dbReference type="EMBL" id="PJI94734.1"/>
    </source>
</evidence>
<proteinExistence type="inferred from homology"/>
<dbReference type="InterPro" id="IPR050273">
    <property type="entry name" value="GppA/Ppx_hydrolase"/>
</dbReference>
<evidence type="ECO:0000313" key="5">
    <source>
        <dbReference type="Proteomes" id="UP000231586"/>
    </source>
</evidence>
<keyword evidence="2" id="KW-0378">Hydrolase</keyword>
<comment type="similarity">
    <text evidence="1">Belongs to the GppA/Ppx family.</text>
</comment>